<protein>
    <submittedName>
        <fullName evidence="3">Uncharacterized protein</fullName>
    </submittedName>
</protein>
<dbReference type="Proteomes" id="UP000612055">
    <property type="component" value="Unassembled WGS sequence"/>
</dbReference>
<dbReference type="PANTHER" id="PTHR31306:SF4">
    <property type="entry name" value="ALPHA-1,2-GALACTOSYLTRANSFERASE"/>
    <property type="match status" value="1"/>
</dbReference>
<evidence type="ECO:0000313" key="3">
    <source>
        <dbReference type="EMBL" id="KAG2483135.1"/>
    </source>
</evidence>
<dbReference type="PANTHER" id="PTHR31306">
    <property type="entry name" value="ALPHA-1,6-MANNOSYLTRANSFERASE MNN11-RELATED"/>
    <property type="match status" value="1"/>
</dbReference>
<keyword evidence="4" id="KW-1185">Reference proteome</keyword>
<accession>A0A835XGX2</accession>
<dbReference type="GO" id="GO:0016757">
    <property type="term" value="F:glycosyltransferase activity"/>
    <property type="evidence" value="ECO:0007669"/>
    <property type="project" value="UniProtKB-KW"/>
</dbReference>
<dbReference type="OrthoDB" id="524805at2759"/>
<dbReference type="EMBL" id="JAEHOE010000188">
    <property type="protein sequence ID" value="KAG2483135.1"/>
    <property type="molecule type" value="Genomic_DNA"/>
</dbReference>
<proteinExistence type="predicted"/>
<dbReference type="AlphaFoldDB" id="A0A835XGX2"/>
<evidence type="ECO:0000256" key="2">
    <source>
        <dbReference type="ARBA" id="ARBA00022679"/>
    </source>
</evidence>
<keyword evidence="2" id="KW-0808">Transferase</keyword>
<dbReference type="GO" id="GO:0006487">
    <property type="term" value="P:protein N-linked glycosylation"/>
    <property type="evidence" value="ECO:0007669"/>
    <property type="project" value="TreeGrafter"/>
</dbReference>
<evidence type="ECO:0000256" key="1">
    <source>
        <dbReference type="ARBA" id="ARBA00022676"/>
    </source>
</evidence>
<dbReference type="Pfam" id="PF05637">
    <property type="entry name" value="Glyco_transf_34"/>
    <property type="match status" value="1"/>
</dbReference>
<dbReference type="InterPro" id="IPR008630">
    <property type="entry name" value="Glyco_trans_34"/>
</dbReference>
<gene>
    <name evidence="3" type="ORF">HYH03_017981</name>
</gene>
<organism evidence="3 4">
    <name type="scientific">Edaphochlamys debaryana</name>
    <dbReference type="NCBI Taxonomy" id="47281"/>
    <lineage>
        <taxon>Eukaryota</taxon>
        <taxon>Viridiplantae</taxon>
        <taxon>Chlorophyta</taxon>
        <taxon>core chlorophytes</taxon>
        <taxon>Chlorophyceae</taxon>
        <taxon>CS clade</taxon>
        <taxon>Chlamydomonadales</taxon>
        <taxon>Chlamydomonadales incertae sedis</taxon>
        <taxon>Edaphochlamys</taxon>
    </lineage>
</organism>
<name>A0A835XGX2_9CHLO</name>
<dbReference type="GO" id="GO:0000139">
    <property type="term" value="C:Golgi membrane"/>
    <property type="evidence" value="ECO:0007669"/>
    <property type="project" value="TreeGrafter"/>
</dbReference>
<evidence type="ECO:0000313" key="4">
    <source>
        <dbReference type="Proteomes" id="UP000612055"/>
    </source>
</evidence>
<reference evidence="3" key="1">
    <citation type="journal article" date="2020" name="bioRxiv">
        <title>Comparative genomics of Chlamydomonas.</title>
        <authorList>
            <person name="Craig R.J."/>
            <person name="Hasan A.R."/>
            <person name="Ness R.W."/>
            <person name="Keightley P.D."/>
        </authorList>
    </citation>
    <scope>NUCLEOTIDE SEQUENCE</scope>
    <source>
        <strain evidence="3">CCAP 11/70</strain>
    </source>
</reference>
<sequence>MVETMDSSRLGHAVNREFLVKGTRSKAMYSSIQGDDLGLIVHNLAAAPAGHPNNDTRINWNKLYWTRRQFGVRCPEWGPCTSTIPTFITNATVRVQDLLEVARTVHGGRYPHFIANLDNVGSLNTGVAMVRCSPEGLRLINYALEQRGTTGNVRVDQFEHNGAIWWAYDNLEWVRNITAIIPAKLVNAYPYRPTSTVMEPCPTPEICNQGHWSPGDWLIHFAGYNKEAVPDFLSKFPPSTWVGYDADLTITHRHRHQHLLRHRRVLQQQLQGGGDRRRRL</sequence>
<comment type="caution">
    <text evidence="3">The sequence shown here is derived from an EMBL/GenBank/DDBJ whole genome shotgun (WGS) entry which is preliminary data.</text>
</comment>
<keyword evidence="1" id="KW-0328">Glycosyltransferase</keyword>